<evidence type="ECO:0000313" key="1">
    <source>
        <dbReference type="EMBL" id="AMJ40182.1"/>
    </source>
</evidence>
<reference evidence="4" key="3">
    <citation type="submission" date="2016-11" db="EMBL/GenBank/DDBJ databases">
        <authorList>
            <person name="Jaros S."/>
            <person name="Januszkiewicz K."/>
            <person name="Wedrychowicz H."/>
        </authorList>
    </citation>
    <scope>NUCLEOTIDE SEQUENCE [LARGE SCALE GENOMIC DNA]</scope>
    <source>
        <strain evidence="4">DSM 1682</strain>
    </source>
</reference>
<dbReference type="SUPFAM" id="SSF51556">
    <property type="entry name" value="Metallo-dependent hydrolases"/>
    <property type="match status" value="1"/>
</dbReference>
<proteinExistence type="predicted"/>
<protein>
    <submittedName>
        <fullName evidence="1 2">Membrane dipeptidase</fullName>
    </submittedName>
</protein>
<dbReference type="RefSeq" id="WP_066047662.1">
    <property type="nucleotide sequence ID" value="NZ_CP014223.1"/>
</dbReference>
<dbReference type="AlphaFoldDB" id="A0A110A6Y3"/>
<dbReference type="InterPro" id="IPR008257">
    <property type="entry name" value="Pept_M19"/>
</dbReference>
<dbReference type="InterPro" id="IPR032466">
    <property type="entry name" value="Metal_Hydrolase"/>
</dbReference>
<organism evidence="2 4">
    <name type="scientific">Anaerotignum propionicum DSM 1682</name>
    <dbReference type="NCBI Taxonomy" id="991789"/>
    <lineage>
        <taxon>Bacteria</taxon>
        <taxon>Bacillati</taxon>
        <taxon>Bacillota</taxon>
        <taxon>Clostridia</taxon>
        <taxon>Lachnospirales</taxon>
        <taxon>Anaerotignaceae</taxon>
        <taxon>Anaerotignum</taxon>
    </lineage>
</organism>
<evidence type="ECO:0000313" key="4">
    <source>
        <dbReference type="Proteomes" id="UP000184204"/>
    </source>
</evidence>
<name>A0A110A6Y3_ANAPI</name>
<accession>A0A110A6Y3</accession>
<dbReference type="Gene3D" id="3.20.20.140">
    <property type="entry name" value="Metal-dependent hydrolases"/>
    <property type="match status" value="1"/>
</dbReference>
<dbReference type="EMBL" id="CP014223">
    <property type="protein sequence ID" value="AMJ40182.1"/>
    <property type="molecule type" value="Genomic_DNA"/>
</dbReference>
<evidence type="ECO:0000313" key="3">
    <source>
        <dbReference type="Proteomes" id="UP000068026"/>
    </source>
</evidence>
<dbReference type="EMBL" id="FQUA01000017">
    <property type="protein sequence ID" value="SHF09973.1"/>
    <property type="molecule type" value="Genomic_DNA"/>
</dbReference>
<dbReference type="KEGG" id="cpro:CPRO_05790"/>
<dbReference type="PANTHER" id="PTHR10443:SF12">
    <property type="entry name" value="DIPEPTIDASE"/>
    <property type="match status" value="1"/>
</dbReference>
<dbReference type="PROSITE" id="PS51365">
    <property type="entry name" value="RENAL_DIPEPTIDASE_2"/>
    <property type="match status" value="1"/>
</dbReference>
<sequence>MIFDGHSDIFSDVTIKRLLGETQVIKNHHLTRLRKGGVEGGCFVIWIDPPFDKEPSRRLEQILKATKDEMAECEVAVLVHNMAEIEAAQKAGKFFILLGMEGLSGIGEDLDQIHMLYDFGVRHAMLTWNEQNLLATGVQGDPSRGVTELGKKAVRMLQEKHMIMDVSHLNERSFWDVVHIAEGPILASHSNAKALAPAARNLSDEQLLAIRDTKGLVGLNSFNLFVSQNLNEQNVDNLVKHASYIADKIGVEHLGFGFDFFEFLSSESMKSYSDQETSYTVGLEDCARIPDLLLKMKAAGFTEKELEMISYRNWFNLIQKVLG</sequence>
<dbReference type="Pfam" id="PF01244">
    <property type="entry name" value="Peptidase_M19"/>
    <property type="match status" value="1"/>
</dbReference>
<reference evidence="3" key="2">
    <citation type="submission" date="2016-01" db="EMBL/GenBank/DDBJ databases">
        <authorList>
            <person name="Poehlein A."/>
            <person name="Schlien K."/>
            <person name="Gottschalk G."/>
            <person name="Buckel W."/>
            <person name="Daniel R."/>
        </authorList>
    </citation>
    <scope>NUCLEOTIDE SEQUENCE [LARGE SCALE GENOMIC DNA]</scope>
    <source>
        <strain evidence="3">X2</strain>
    </source>
</reference>
<dbReference type="GO" id="GO:0006508">
    <property type="term" value="P:proteolysis"/>
    <property type="evidence" value="ECO:0007669"/>
    <property type="project" value="InterPro"/>
</dbReference>
<dbReference type="GO" id="GO:0070573">
    <property type="term" value="F:metallodipeptidase activity"/>
    <property type="evidence" value="ECO:0007669"/>
    <property type="project" value="InterPro"/>
</dbReference>
<reference evidence="2" key="4">
    <citation type="submission" date="2016-11" db="EMBL/GenBank/DDBJ databases">
        <authorList>
            <person name="Varghese N."/>
            <person name="Submissions S."/>
        </authorList>
    </citation>
    <scope>NUCLEOTIDE SEQUENCE</scope>
    <source>
        <strain evidence="2">DSM 1682</strain>
    </source>
</reference>
<dbReference type="OrthoDB" id="9804920at2"/>
<keyword evidence="3" id="KW-1185">Reference proteome</keyword>
<reference evidence="1 3" key="1">
    <citation type="journal article" date="2016" name="Genome Announc.">
        <title>Complete Genome Sequence of the Amino Acid-Fermenting Clostridium propionicum X2 (DSM 1682).</title>
        <authorList>
            <person name="Poehlein A."/>
            <person name="Schlien K."/>
            <person name="Chowdhury N.P."/>
            <person name="Gottschalk G."/>
            <person name="Buckel W."/>
            <person name="Daniel R."/>
        </authorList>
    </citation>
    <scope>NUCLEOTIDE SEQUENCE [LARGE SCALE GENOMIC DNA]</scope>
    <source>
        <strain evidence="1 3">X2</strain>
    </source>
</reference>
<evidence type="ECO:0000313" key="2">
    <source>
        <dbReference type="EMBL" id="SHF09973.1"/>
    </source>
</evidence>
<dbReference type="Proteomes" id="UP000184204">
    <property type="component" value="Unassembled WGS sequence"/>
</dbReference>
<dbReference type="PANTHER" id="PTHR10443">
    <property type="entry name" value="MICROSOMAL DIPEPTIDASE"/>
    <property type="match status" value="1"/>
</dbReference>
<dbReference type="Proteomes" id="UP000068026">
    <property type="component" value="Chromosome"/>
</dbReference>
<gene>
    <name evidence="1" type="ORF">CPRO_05790</name>
    <name evidence="2" type="ORF">SAMN02745151_02774</name>
</gene>